<name>A0AAY4ESP8_9TELE</name>
<gene>
    <name evidence="25" type="primary">C9</name>
</gene>
<keyword evidence="13" id="KW-0180">Complement pathway</keyword>
<dbReference type="PROSITE" id="PS01209">
    <property type="entry name" value="LDLRA_1"/>
    <property type="match status" value="1"/>
</dbReference>
<dbReference type="Gene3D" id="2.10.25.10">
    <property type="entry name" value="Laminin"/>
    <property type="match status" value="1"/>
</dbReference>
<dbReference type="GO" id="GO:0005576">
    <property type="term" value="C:extracellular region"/>
    <property type="evidence" value="ECO:0007669"/>
    <property type="project" value="UniProtKB-SubCell"/>
</dbReference>
<dbReference type="GO" id="GO:0006957">
    <property type="term" value="P:complement activation, alternative pathway"/>
    <property type="evidence" value="ECO:0007669"/>
    <property type="project" value="UniProtKB-KW"/>
</dbReference>
<evidence type="ECO:0000256" key="16">
    <source>
        <dbReference type="ARBA" id="ARBA00023157"/>
    </source>
</evidence>
<organism evidence="25 26">
    <name type="scientific">Denticeps clupeoides</name>
    <name type="common">denticle herring</name>
    <dbReference type="NCBI Taxonomy" id="299321"/>
    <lineage>
        <taxon>Eukaryota</taxon>
        <taxon>Metazoa</taxon>
        <taxon>Chordata</taxon>
        <taxon>Craniata</taxon>
        <taxon>Vertebrata</taxon>
        <taxon>Euteleostomi</taxon>
        <taxon>Actinopterygii</taxon>
        <taxon>Neopterygii</taxon>
        <taxon>Teleostei</taxon>
        <taxon>Clupei</taxon>
        <taxon>Clupeiformes</taxon>
        <taxon>Denticipitoidei</taxon>
        <taxon>Denticipitidae</taxon>
        <taxon>Denticeps</taxon>
    </lineage>
</organism>
<dbReference type="InterPro" id="IPR023415">
    <property type="entry name" value="LDLR_class-A_CS"/>
</dbReference>
<feature type="chain" id="PRO_5044206670" description="Complement component C9" evidence="23">
    <location>
        <begin position="24"/>
        <end position="592"/>
    </location>
</feature>
<dbReference type="GeneID" id="114786451"/>
<dbReference type="InterPro" id="IPR002172">
    <property type="entry name" value="LDrepeatLR_classA_rpt"/>
</dbReference>
<keyword evidence="8" id="KW-1052">Target cell membrane</keyword>
<dbReference type="PROSITE" id="PS00279">
    <property type="entry name" value="MACPF_1"/>
    <property type="match status" value="1"/>
</dbReference>
<comment type="similarity">
    <text evidence="3">Belongs to the complement C6/C7/C8/C9 family.</text>
</comment>
<dbReference type="RefSeq" id="XP_028829416.1">
    <property type="nucleotide sequence ID" value="XM_028973583.1"/>
</dbReference>
<evidence type="ECO:0000256" key="13">
    <source>
        <dbReference type="ARBA" id="ARBA00022875"/>
    </source>
</evidence>
<dbReference type="InterPro" id="IPR020863">
    <property type="entry name" value="MACPF_CS"/>
</dbReference>
<sequence>MSVNMKTLAALFVAVSVAHQVLSVSLGDSMSRKMRQAKPAPVDCKMSAWSEWGPCNPCTKTTHRSRGIEAFGQFDGTVCNQALGDRKPCKTDAMCVKEPKEPCTAMEFQCDSGLCIKKRLMCNGDNDCGDWSDEDACEQEGRRPCGNMDLELSEMGRIAGHGVNILGSGPRMNPFNNEYFNGLCSRVRDTTTLAYHRLPWNIGVLSYETKVEEAASKEIYEDMHSLIKEIMKETTDTINVDLSFKFTPTEESNTSISASVGHTQQLEETDMIKQVSELTVTKNKSFMRVKGSVQLSTYRLRSNSLMLTETFLEDVAALPVQYEKGQYFRFLEDYGTHYTTNGRLGGEYELVYVLNQENVRTKEITERMMQECIKIGVKADLSFMEGQGGLEVNEKPEHCDKFTSSQTEQSEGKALIDKVMSSVRGGTVDAAAAMRTKIEKQGLLDTATYESWARTIINSPVPIHSDPEPIYNLIPLKMSHSQERRENIRLATEAYVAEYSVCKCQPCQNGGTVSQIDGKCICLCKPQFEGLACETVRSDLLKGQPIVQEGNWGCWSAWSNCSGGKRSRNRICNTQGLTDATCRGETVSTDYC</sequence>
<dbReference type="GO" id="GO:0005579">
    <property type="term" value="C:membrane attack complex"/>
    <property type="evidence" value="ECO:0007669"/>
    <property type="project" value="UniProtKB-KW"/>
</dbReference>
<dbReference type="InterPro" id="IPR001862">
    <property type="entry name" value="MAC_perforin"/>
</dbReference>
<dbReference type="PROSITE" id="PS50092">
    <property type="entry name" value="TSP1"/>
    <property type="match status" value="2"/>
</dbReference>
<evidence type="ECO:0000313" key="25">
    <source>
        <dbReference type="Ensembl" id="ENSDCDP00010060702.1"/>
    </source>
</evidence>
<evidence type="ECO:0000256" key="21">
    <source>
        <dbReference type="ARBA" id="ARBA00093512"/>
    </source>
</evidence>
<keyword evidence="10" id="KW-0812">Transmembrane</keyword>
<dbReference type="PRINTS" id="PR00764">
    <property type="entry name" value="COMPLEMENTC9"/>
</dbReference>
<feature type="disulfide bond" evidence="22">
    <location>
        <begin position="103"/>
        <end position="115"/>
    </location>
</feature>
<dbReference type="PROSITE" id="PS50068">
    <property type="entry name" value="LDLRA_2"/>
    <property type="match status" value="1"/>
</dbReference>
<evidence type="ECO:0000256" key="1">
    <source>
        <dbReference type="ARBA" id="ARBA00004276"/>
    </source>
</evidence>
<comment type="subunit">
    <text evidence="21">Homooligomer; about 20 C9 chains oligomerize to give rise to a huge beta-barrel that forms a 100 Angstrom diameter pore in target membranes. Component of the membrane attack complex (MAC), composed of complement C5b, C6, C7, C8A, C8B, C8G and multiple copies of the pore-forming subunit C9.</text>
</comment>
<keyword evidence="18" id="KW-0325">Glycoprotein</keyword>
<evidence type="ECO:0000256" key="4">
    <source>
        <dbReference type="ARBA" id="ARBA00018261"/>
    </source>
</evidence>
<dbReference type="FunFam" id="4.10.400.10:FF:000065">
    <property type="entry name" value="Transmembrane protease serine 7"/>
    <property type="match status" value="1"/>
</dbReference>
<dbReference type="GO" id="GO:0044218">
    <property type="term" value="C:other organism cell membrane"/>
    <property type="evidence" value="ECO:0007669"/>
    <property type="project" value="UniProtKB-KW"/>
</dbReference>
<evidence type="ECO:0000256" key="22">
    <source>
        <dbReference type="PROSITE-ProRule" id="PRU00124"/>
    </source>
</evidence>
<evidence type="ECO:0000256" key="2">
    <source>
        <dbReference type="ARBA" id="ARBA00004613"/>
    </source>
</evidence>
<feature type="disulfide bond" evidence="22">
    <location>
        <begin position="122"/>
        <end position="137"/>
    </location>
</feature>
<evidence type="ECO:0000313" key="26">
    <source>
        <dbReference type="Proteomes" id="UP000694580"/>
    </source>
</evidence>
<feature type="disulfide bond" evidence="22">
    <location>
        <begin position="110"/>
        <end position="128"/>
    </location>
</feature>
<dbReference type="InterPro" id="IPR036383">
    <property type="entry name" value="TSP1_rpt_sf"/>
</dbReference>
<keyword evidence="19" id="KW-1053">Target membrane</keyword>
<evidence type="ECO:0000256" key="9">
    <source>
        <dbReference type="ARBA" id="ARBA00022588"/>
    </source>
</evidence>
<evidence type="ECO:0000256" key="14">
    <source>
        <dbReference type="ARBA" id="ARBA00023058"/>
    </source>
</evidence>
<evidence type="ECO:0000256" key="3">
    <source>
        <dbReference type="ARBA" id="ARBA00009214"/>
    </source>
</evidence>
<comment type="subcellular location">
    <subcellularLocation>
        <location evidence="2">Secreted</location>
    </subcellularLocation>
    <subcellularLocation>
        <location evidence="1">Target cell membrane</location>
        <topology evidence="1">Multi-pass membrane protein</topology>
    </subcellularLocation>
</comment>
<dbReference type="Pfam" id="PF00057">
    <property type="entry name" value="Ldl_recept_a"/>
    <property type="match status" value="1"/>
</dbReference>
<dbReference type="Gene3D" id="2.20.100.10">
    <property type="entry name" value="Thrombospondin type-1 (TSP1) repeat"/>
    <property type="match status" value="1"/>
</dbReference>
<dbReference type="SUPFAM" id="SSF82895">
    <property type="entry name" value="TSP-1 type 1 repeat"/>
    <property type="match status" value="2"/>
</dbReference>
<reference evidence="25" key="3">
    <citation type="submission" date="2025-09" db="UniProtKB">
        <authorList>
            <consortium name="Ensembl"/>
        </authorList>
    </citation>
    <scope>IDENTIFICATION</scope>
</reference>
<evidence type="ECO:0000256" key="11">
    <source>
        <dbReference type="ARBA" id="ARBA00022852"/>
    </source>
</evidence>
<feature type="domain" description="MACPF" evidence="24">
    <location>
        <begin position="141"/>
        <end position="503"/>
    </location>
</feature>
<dbReference type="InterPro" id="IPR036055">
    <property type="entry name" value="LDL_receptor-like_sf"/>
</dbReference>
<evidence type="ECO:0000256" key="8">
    <source>
        <dbReference type="ARBA" id="ARBA00022537"/>
    </source>
</evidence>
<keyword evidence="7" id="KW-0245">EGF-like domain</keyword>
<dbReference type="PROSITE" id="PS51412">
    <property type="entry name" value="MACPF_2"/>
    <property type="match status" value="1"/>
</dbReference>
<reference evidence="25" key="2">
    <citation type="submission" date="2025-08" db="UniProtKB">
        <authorList>
            <consortium name="Ensembl"/>
        </authorList>
    </citation>
    <scope>IDENTIFICATION</scope>
</reference>
<proteinExistence type="inferred from homology"/>
<evidence type="ECO:0000256" key="15">
    <source>
        <dbReference type="ARBA" id="ARBA00023136"/>
    </source>
</evidence>
<dbReference type="Proteomes" id="UP000694580">
    <property type="component" value="Chromosome 3"/>
</dbReference>
<dbReference type="SMART" id="SM00209">
    <property type="entry name" value="TSP1"/>
    <property type="match status" value="2"/>
</dbReference>
<evidence type="ECO:0000256" key="20">
    <source>
        <dbReference type="ARBA" id="ARBA00093294"/>
    </source>
</evidence>
<evidence type="ECO:0000256" key="18">
    <source>
        <dbReference type="ARBA" id="ARBA00023180"/>
    </source>
</evidence>
<keyword evidence="15" id="KW-0472">Membrane</keyword>
<dbReference type="Gene3D" id="4.10.400.10">
    <property type="entry name" value="Low-density Lipoprotein Receptor"/>
    <property type="match status" value="1"/>
</dbReference>
<dbReference type="Pfam" id="PF01823">
    <property type="entry name" value="MACPF"/>
    <property type="match status" value="1"/>
</dbReference>
<keyword evidence="26" id="KW-1185">Reference proteome</keyword>
<keyword evidence="6" id="KW-0964">Secreted</keyword>
<dbReference type="PANTHER" id="PTHR45742">
    <property type="entry name" value="COMPLEMENT COMPONENT C6"/>
    <property type="match status" value="1"/>
</dbReference>
<evidence type="ECO:0000256" key="23">
    <source>
        <dbReference type="SAM" id="SignalP"/>
    </source>
</evidence>
<dbReference type="SMART" id="SM00457">
    <property type="entry name" value="MACPF"/>
    <property type="match status" value="1"/>
</dbReference>
<feature type="signal peptide" evidence="23">
    <location>
        <begin position="1"/>
        <end position="23"/>
    </location>
</feature>
<dbReference type="SUPFAM" id="SSF57424">
    <property type="entry name" value="LDL receptor-like module"/>
    <property type="match status" value="1"/>
</dbReference>
<keyword evidence="14" id="KW-0473">Membrane attack complex</keyword>
<dbReference type="PANTHER" id="PTHR45742:SF3">
    <property type="entry name" value="COMPLEMENT COMPONENT C9"/>
    <property type="match status" value="1"/>
</dbReference>
<evidence type="ECO:0000256" key="17">
    <source>
        <dbReference type="ARBA" id="ARBA00023162"/>
    </source>
</evidence>
<evidence type="ECO:0000259" key="24">
    <source>
        <dbReference type="PROSITE" id="PS51412"/>
    </source>
</evidence>
<dbReference type="GeneTree" id="ENSGT00940000159777"/>
<dbReference type="GO" id="GO:0031640">
    <property type="term" value="P:killing of cells of another organism"/>
    <property type="evidence" value="ECO:0007669"/>
    <property type="project" value="UniProtKB-KW"/>
</dbReference>
<dbReference type="CDD" id="cd00112">
    <property type="entry name" value="LDLa"/>
    <property type="match status" value="1"/>
</dbReference>
<keyword evidence="17" id="KW-0179">Complement alternate pathway</keyword>
<keyword evidence="5" id="KW-1134">Transmembrane beta strand</keyword>
<keyword evidence="11" id="KW-0204">Cytolysis</keyword>
<protein>
    <recommendedName>
        <fullName evidence="4">Complement component C9</fullName>
    </recommendedName>
</protein>
<keyword evidence="12" id="KW-0391">Immunity</keyword>
<keyword evidence="23" id="KW-0732">Signal</keyword>
<comment type="function">
    <text evidence="20">Pore-forming component of the membrane attack complex (MAC), a multiprotein complex activated by the complement cascade, which inserts into a target cell membrane and forms a pore, leading to target cell membrane rupture and cell lysis. The MAC is initiated by proteolytic cleavage of C5 into complement C5b in response to the classical, alternative, lectin and GZMK complement pathways. The complement pathways consist in a cascade of proteins that leads to phagocytosis and breakdown of pathogens and signaling that strengthens the adaptive immune system. Constitutes the pore-forming subunit of the MAC complex: during MAC assembly, C9 associates with the C5b8 intermediate complex, and polymerizes to complete the pore.</text>
</comment>
<dbReference type="InterPro" id="IPR000884">
    <property type="entry name" value="TSP1_rpt"/>
</dbReference>
<keyword evidence="9" id="KW-0399">Innate immunity</keyword>
<evidence type="ECO:0000256" key="7">
    <source>
        <dbReference type="ARBA" id="ARBA00022536"/>
    </source>
</evidence>
<dbReference type="SMART" id="SM00192">
    <property type="entry name" value="LDLa"/>
    <property type="match status" value="1"/>
</dbReference>
<dbReference type="GO" id="GO:0006958">
    <property type="term" value="P:complement activation, classical pathway"/>
    <property type="evidence" value="ECO:0007669"/>
    <property type="project" value="UniProtKB-KW"/>
</dbReference>
<dbReference type="Ensembl" id="ENSDCDT00010071452.1">
    <property type="protein sequence ID" value="ENSDCDP00010060702.1"/>
    <property type="gene ID" value="ENSDCDG00010033666.1"/>
</dbReference>
<dbReference type="AlphaFoldDB" id="A0AAY4ESP8"/>
<keyword evidence="16 22" id="KW-1015">Disulfide bond</keyword>
<accession>A0AAY4ESP8</accession>
<evidence type="ECO:0000256" key="19">
    <source>
        <dbReference type="ARBA" id="ARBA00023298"/>
    </source>
</evidence>
<dbReference type="InterPro" id="IPR020864">
    <property type="entry name" value="MACPF"/>
</dbReference>
<reference evidence="25 26" key="1">
    <citation type="submission" date="2020-06" db="EMBL/GenBank/DDBJ databases">
        <authorList>
            <consortium name="Wellcome Sanger Institute Data Sharing"/>
        </authorList>
    </citation>
    <scope>NUCLEOTIDE SEQUENCE [LARGE SCALE GENOMIC DNA]</scope>
</reference>
<dbReference type="SUPFAM" id="SSF57196">
    <property type="entry name" value="EGF/Laminin"/>
    <property type="match status" value="1"/>
</dbReference>
<evidence type="ECO:0000256" key="6">
    <source>
        <dbReference type="ARBA" id="ARBA00022525"/>
    </source>
</evidence>
<evidence type="ECO:0000256" key="5">
    <source>
        <dbReference type="ARBA" id="ARBA00022452"/>
    </source>
</evidence>
<evidence type="ECO:0000256" key="12">
    <source>
        <dbReference type="ARBA" id="ARBA00022859"/>
    </source>
</evidence>
<evidence type="ECO:0000256" key="10">
    <source>
        <dbReference type="ARBA" id="ARBA00022692"/>
    </source>
</evidence>